<feature type="region of interest" description="Disordered" evidence="8">
    <location>
        <begin position="350"/>
        <end position="413"/>
    </location>
</feature>
<evidence type="ECO:0000256" key="8">
    <source>
        <dbReference type="SAM" id="MobiDB-lite"/>
    </source>
</evidence>
<evidence type="ECO:0000259" key="9">
    <source>
        <dbReference type="PROSITE" id="PS50011"/>
    </source>
</evidence>
<name>A0A177HF94_9ACTN</name>
<dbReference type="AlphaFoldDB" id="A0A177HF94"/>
<evidence type="ECO:0000256" key="5">
    <source>
        <dbReference type="ARBA" id="ARBA00022777"/>
    </source>
</evidence>
<comment type="caution">
    <text evidence="10">The sequence shown here is derived from an EMBL/GenBank/DDBJ whole genome shotgun (WGS) entry which is preliminary data.</text>
</comment>
<dbReference type="SUPFAM" id="SSF56112">
    <property type="entry name" value="Protein kinase-like (PK-like)"/>
    <property type="match status" value="1"/>
</dbReference>
<sequence length="665" mass="68229">MSCLVGFLMVPVADSVEHPLERFSRRGFHFGGRAGSDVNGETLSGEDGFDLSGSGARPLEADDPRRIGPIPLVGRLGSGGMGQVFLGVHEGRYAAVKQVLPSVISEDADFLRRFGHELDNLSRLPVEATAPLLASDRTARPPWFATAYVPGLTLREALDVHGGPLPADSLWLLLREAASGLAAVHARKMVHRDLKPSNVMLTLDGLTLIDFGIARADEQTTLTLTGMMVGTPAYMSPEQASGARPLTGATDVFALGSLVAYAASGRPPFGDESRNGVLYRIVHEEPDLEPVRARDPELAEVVAACLDKDPESRPTAAELVERAERHGPFAPPLWPPAVTERLDERAAFATTVPSADRLGIPEPADTLEEPGAEGEADATAEPDAAAERDVAAKPDEPGDGKPAKAEPAPRPDRGERLRTRILFAVIPVVVVTGTTLAIQLLPYTFSSGDRAGSTPTASVSASSLPMPSTTGASASKTAKPAKSSSSPPDKGKGAGASPAAAGDAQDGSDGSTGSGGSGGSGGSSGSGSSDGSGGTSTGAVTNPASGTYRFKNGDTGKCLTQVYGAAGTGDCADSTAYWTVKSSSAGGFELVNQQTGQCLSANMLGQATFVGDCDQASPRLWRTGSGSTLRSVSNGGCLDVGSGGGAGVHTPSCESGKASQRWTKV</sequence>
<keyword evidence="4 7" id="KW-0547">Nucleotide-binding</keyword>
<feature type="binding site" evidence="7">
    <location>
        <position position="97"/>
    </location>
    <ligand>
        <name>ATP</name>
        <dbReference type="ChEBI" id="CHEBI:30616"/>
    </ligand>
</feature>
<feature type="compositionally biased region" description="Polar residues" evidence="8">
    <location>
        <begin position="453"/>
        <end position="466"/>
    </location>
</feature>
<dbReference type="Pfam" id="PF00652">
    <property type="entry name" value="Ricin_B_lectin"/>
    <property type="match status" value="1"/>
</dbReference>
<dbReference type="PATRIC" id="fig|1716141.3.peg.7794"/>
<comment type="similarity">
    <text evidence="1">Belongs to the protein kinase superfamily. NEK Ser/Thr protein kinase family. NIMA subfamily.</text>
</comment>
<dbReference type="PANTHER" id="PTHR43671:SF13">
    <property type="entry name" value="SERINE_THREONINE-PROTEIN KINASE NEK2"/>
    <property type="match status" value="1"/>
</dbReference>
<dbReference type="CDD" id="cd14014">
    <property type="entry name" value="STKc_PknB_like"/>
    <property type="match status" value="1"/>
</dbReference>
<feature type="compositionally biased region" description="Low complexity" evidence="8">
    <location>
        <begin position="467"/>
        <end position="488"/>
    </location>
</feature>
<dbReference type="SUPFAM" id="SSF50370">
    <property type="entry name" value="Ricin B-like lectins"/>
    <property type="match status" value="1"/>
</dbReference>
<organism evidence="10 11">
    <name type="scientific">Streptomyces jeddahensis</name>
    <dbReference type="NCBI Taxonomy" id="1716141"/>
    <lineage>
        <taxon>Bacteria</taxon>
        <taxon>Bacillati</taxon>
        <taxon>Actinomycetota</taxon>
        <taxon>Actinomycetes</taxon>
        <taxon>Kitasatosporales</taxon>
        <taxon>Streptomycetaceae</taxon>
        <taxon>Streptomyces</taxon>
    </lineage>
</organism>
<feature type="region of interest" description="Disordered" evidence="8">
    <location>
        <begin position="645"/>
        <end position="665"/>
    </location>
</feature>
<dbReference type="PROSITE" id="PS50011">
    <property type="entry name" value="PROTEIN_KINASE_DOM"/>
    <property type="match status" value="1"/>
</dbReference>
<feature type="compositionally biased region" description="Basic and acidic residues" evidence="8">
    <location>
        <begin position="385"/>
        <end position="413"/>
    </location>
</feature>
<dbReference type="GO" id="GO:0005524">
    <property type="term" value="F:ATP binding"/>
    <property type="evidence" value="ECO:0007669"/>
    <property type="project" value="UniProtKB-UniRule"/>
</dbReference>
<dbReference type="STRING" id="1716141.STSP_73530"/>
<evidence type="ECO:0000256" key="4">
    <source>
        <dbReference type="ARBA" id="ARBA00022741"/>
    </source>
</evidence>
<dbReference type="InterPro" id="IPR000772">
    <property type="entry name" value="Ricin_B_lectin"/>
</dbReference>
<dbReference type="InterPro" id="IPR017441">
    <property type="entry name" value="Protein_kinase_ATP_BS"/>
</dbReference>
<protein>
    <recommendedName>
        <fullName evidence="2">non-specific serine/threonine protein kinase</fullName>
        <ecNumber evidence="2">2.7.11.1</ecNumber>
    </recommendedName>
</protein>
<dbReference type="Gene3D" id="1.10.510.10">
    <property type="entry name" value="Transferase(Phosphotransferase) domain 1"/>
    <property type="match status" value="1"/>
</dbReference>
<dbReference type="SMART" id="SM00220">
    <property type="entry name" value="S_TKc"/>
    <property type="match status" value="1"/>
</dbReference>
<dbReference type="InterPro" id="IPR050660">
    <property type="entry name" value="NEK_Ser/Thr_kinase"/>
</dbReference>
<evidence type="ECO:0000256" key="6">
    <source>
        <dbReference type="ARBA" id="ARBA00022840"/>
    </source>
</evidence>
<evidence type="ECO:0000256" key="2">
    <source>
        <dbReference type="ARBA" id="ARBA00012513"/>
    </source>
</evidence>
<evidence type="ECO:0000256" key="1">
    <source>
        <dbReference type="ARBA" id="ARBA00010886"/>
    </source>
</evidence>
<feature type="compositionally biased region" description="Acidic residues" evidence="8">
    <location>
        <begin position="365"/>
        <end position="380"/>
    </location>
</feature>
<dbReference type="PROSITE" id="PS50231">
    <property type="entry name" value="RICIN_B_LECTIN"/>
    <property type="match status" value="1"/>
</dbReference>
<dbReference type="Gene3D" id="2.80.10.50">
    <property type="match status" value="1"/>
</dbReference>
<evidence type="ECO:0000256" key="3">
    <source>
        <dbReference type="ARBA" id="ARBA00022679"/>
    </source>
</evidence>
<feature type="region of interest" description="Disordered" evidence="8">
    <location>
        <begin position="445"/>
        <end position="547"/>
    </location>
</feature>
<feature type="domain" description="Protein kinase" evidence="9">
    <location>
        <begin position="70"/>
        <end position="329"/>
    </location>
</feature>
<evidence type="ECO:0000313" key="10">
    <source>
        <dbReference type="EMBL" id="OAH09269.1"/>
    </source>
</evidence>
<accession>A0A177HF94</accession>
<dbReference type="Pfam" id="PF00069">
    <property type="entry name" value="Pkinase"/>
    <property type="match status" value="1"/>
</dbReference>
<reference evidence="10 11" key="1">
    <citation type="submission" date="2015-12" db="EMBL/GenBank/DDBJ databases">
        <title>Genome sequence of Streptomyces sp. G25.</title>
        <authorList>
            <person name="Poehlein A."/>
            <person name="Roettig A."/>
            <person name="Hiessl S."/>
            <person name="Hauschild P."/>
            <person name="Schauer J."/>
            <person name="Madkour M.H."/>
            <person name="Al-Ansari A.M."/>
            <person name="Almakishah N.H."/>
            <person name="Steinbuechel A."/>
            <person name="Daniel R."/>
        </authorList>
    </citation>
    <scope>NUCLEOTIDE SEQUENCE [LARGE SCALE GENOMIC DNA]</scope>
    <source>
        <strain evidence="11">G25(2015)</strain>
    </source>
</reference>
<dbReference type="Gene3D" id="3.30.200.20">
    <property type="entry name" value="Phosphorylase Kinase, domain 1"/>
    <property type="match status" value="1"/>
</dbReference>
<keyword evidence="11" id="KW-1185">Reference proteome</keyword>
<dbReference type="InterPro" id="IPR035992">
    <property type="entry name" value="Ricin_B-like_lectins"/>
</dbReference>
<dbReference type="PROSITE" id="PS00107">
    <property type="entry name" value="PROTEIN_KINASE_ATP"/>
    <property type="match status" value="1"/>
</dbReference>
<feature type="region of interest" description="Disordered" evidence="8">
    <location>
        <begin position="36"/>
        <end position="65"/>
    </location>
</feature>
<dbReference type="InterPro" id="IPR008271">
    <property type="entry name" value="Ser/Thr_kinase_AS"/>
</dbReference>
<feature type="compositionally biased region" description="Low complexity" evidence="8">
    <location>
        <begin position="495"/>
        <end position="509"/>
    </location>
</feature>
<proteinExistence type="inferred from homology"/>
<evidence type="ECO:0000313" key="11">
    <source>
        <dbReference type="Proteomes" id="UP000077381"/>
    </source>
</evidence>
<feature type="compositionally biased region" description="Gly residues" evidence="8">
    <location>
        <begin position="510"/>
        <end position="536"/>
    </location>
</feature>
<dbReference type="InterPro" id="IPR000719">
    <property type="entry name" value="Prot_kinase_dom"/>
</dbReference>
<dbReference type="EMBL" id="LOHS01000206">
    <property type="protein sequence ID" value="OAH09269.1"/>
    <property type="molecule type" value="Genomic_DNA"/>
</dbReference>
<dbReference type="CDD" id="cd23415">
    <property type="entry name" value="beta-trefoil_Ricin_AH"/>
    <property type="match status" value="1"/>
</dbReference>
<dbReference type="GO" id="GO:0004674">
    <property type="term" value="F:protein serine/threonine kinase activity"/>
    <property type="evidence" value="ECO:0007669"/>
    <property type="project" value="UniProtKB-EC"/>
</dbReference>
<dbReference type="PROSITE" id="PS00108">
    <property type="entry name" value="PROTEIN_KINASE_ST"/>
    <property type="match status" value="1"/>
</dbReference>
<dbReference type="Proteomes" id="UP000077381">
    <property type="component" value="Unassembled WGS sequence"/>
</dbReference>
<dbReference type="InterPro" id="IPR011009">
    <property type="entry name" value="Kinase-like_dom_sf"/>
</dbReference>
<keyword evidence="6 7" id="KW-0067">ATP-binding</keyword>
<keyword evidence="3 10" id="KW-0808">Transferase</keyword>
<gene>
    <name evidence="10" type="primary">afsK_9</name>
    <name evidence="10" type="ORF">STSP_73530</name>
</gene>
<dbReference type="PANTHER" id="PTHR43671">
    <property type="entry name" value="SERINE/THREONINE-PROTEIN KINASE NEK"/>
    <property type="match status" value="1"/>
</dbReference>
<evidence type="ECO:0000256" key="7">
    <source>
        <dbReference type="PROSITE-ProRule" id="PRU10141"/>
    </source>
</evidence>
<keyword evidence="5 10" id="KW-0418">Kinase</keyword>
<dbReference type="EC" id="2.7.11.1" evidence="2"/>